<comment type="similarity">
    <text evidence="1 8">Belongs to the cytochrome P450 family.</text>
</comment>
<evidence type="ECO:0000313" key="9">
    <source>
        <dbReference type="EMBL" id="NYG33569.1"/>
    </source>
</evidence>
<dbReference type="Proteomes" id="UP000518288">
    <property type="component" value="Unassembled WGS sequence"/>
</dbReference>
<dbReference type="GO" id="GO:0020037">
    <property type="term" value="F:heme binding"/>
    <property type="evidence" value="ECO:0007669"/>
    <property type="project" value="InterPro"/>
</dbReference>
<evidence type="ECO:0000256" key="3">
    <source>
        <dbReference type="ARBA" id="ARBA00022723"/>
    </source>
</evidence>
<dbReference type="SUPFAM" id="SSF48264">
    <property type="entry name" value="Cytochrome P450"/>
    <property type="match status" value="1"/>
</dbReference>
<dbReference type="Gene3D" id="1.10.630.10">
    <property type="entry name" value="Cytochrome P450"/>
    <property type="match status" value="1"/>
</dbReference>
<sequence length="474" mass="53116">MSTPMTPTTHFCPAYPRPRASKASALLMFFSARRSWLDALYERSYRMQMGEVHLPGLDLYMVNEPALVREVLQDTDGNFPKSALLGEALQPLLGESIFTTNGAQWQRQRTMMDPAFAQARLNVAFPVMREATDAMLARLAALPDGAEHDLEVEMTHVTADIIFRTIFSEPLTGPDAHRVFDAFSRYQTQVPRLMLPSLFGQRWLRWPWDAWRSRRAAREIRGLLETLIRPRYAAHRGGCPSTRQDILASFLDARDPESGIPFSFEALVDQVAMLFLAGHETSASALTWATHLLAQAPDVQTRMQAEVSTLLGTRAPELGDMKELTLTRNVFRETLRLFPPVGFMARQTASACPMRKKTVPAGATVVVAPWLIHRHRDLWPEPDAFNPDRYDGDASRDALKQAYLPFGMGPRVCMGAAFALQEATLILAQLVRHHRLEAVPGHVPQPVGRLTIRSANGVRLRLFRRTASAAEARA</sequence>
<dbReference type="InterPro" id="IPR017972">
    <property type="entry name" value="Cyt_P450_CS"/>
</dbReference>
<dbReference type="InterPro" id="IPR002401">
    <property type="entry name" value="Cyt_P450_E_grp-I"/>
</dbReference>
<comment type="cofactor">
    <cofactor evidence="7">
        <name>heme</name>
        <dbReference type="ChEBI" id="CHEBI:30413"/>
    </cofactor>
</comment>
<dbReference type="GO" id="GO:0004497">
    <property type="term" value="F:monooxygenase activity"/>
    <property type="evidence" value="ECO:0007669"/>
    <property type="project" value="UniProtKB-KW"/>
</dbReference>
<keyword evidence="2 7" id="KW-0349">Heme</keyword>
<evidence type="ECO:0000256" key="6">
    <source>
        <dbReference type="ARBA" id="ARBA00023033"/>
    </source>
</evidence>
<comment type="caution">
    <text evidence="9">The sequence shown here is derived from an EMBL/GenBank/DDBJ whole genome shotgun (WGS) entry which is preliminary data.</text>
</comment>
<proteinExistence type="inferred from homology"/>
<feature type="binding site" description="axial binding residue" evidence="7">
    <location>
        <position position="413"/>
    </location>
    <ligand>
        <name>heme</name>
        <dbReference type="ChEBI" id="CHEBI:30413"/>
    </ligand>
    <ligandPart>
        <name>Fe</name>
        <dbReference type="ChEBI" id="CHEBI:18248"/>
    </ligandPart>
</feature>
<keyword evidence="3 7" id="KW-0479">Metal-binding</keyword>
<evidence type="ECO:0000256" key="2">
    <source>
        <dbReference type="ARBA" id="ARBA00022617"/>
    </source>
</evidence>
<dbReference type="AlphaFoldDB" id="A0A7Y9UCH2"/>
<evidence type="ECO:0000256" key="4">
    <source>
        <dbReference type="ARBA" id="ARBA00023002"/>
    </source>
</evidence>
<keyword evidence="5 7" id="KW-0408">Iron</keyword>
<evidence type="ECO:0000256" key="5">
    <source>
        <dbReference type="ARBA" id="ARBA00023004"/>
    </source>
</evidence>
<keyword evidence="10" id="KW-1185">Reference proteome</keyword>
<dbReference type="GO" id="GO:0005506">
    <property type="term" value="F:iron ion binding"/>
    <property type="evidence" value="ECO:0007669"/>
    <property type="project" value="InterPro"/>
</dbReference>
<dbReference type="PRINTS" id="PR00463">
    <property type="entry name" value="EP450I"/>
</dbReference>
<dbReference type="GO" id="GO:0016705">
    <property type="term" value="F:oxidoreductase activity, acting on paired donors, with incorporation or reduction of molecular oxygen"/>
    <property type="evidence" value="ECO:0007669"/>
    <property type="project" value="InterPro"/>
</dbReference>
<gene>
    <name evidence="9" type="ORF">BDD16_002555</name>
</gene>
<dbReference type="Pfam" id="PF00067">
    <property type="entry name" value="p450"/>
    <property type="match status" value="1"/>
</dbReference>
<dbReference type="InterPro" id="IPR001128">
    <property type="entry name" value="Cyt_P450"/>
</dbReference>
<reference evidence="9 10" key="1">
    <citation type="submission" date="2020-07" db="EMBL/GenBank/DDBJ databases">
        <title>Genomic Encyclopedia of Archaeal and Bacterial Type Strains, Phase II (KMG-II): from individual species to whole genera.</title>
        <authorList>
            <person name="Goeker M."/>
        </authorList>
    </citation>
    <scope>NUCLEOTIDE SEQUENCE [LARGE SCALE GENOMIC DNA]</scope>
    <source>
        <strain evidence="9 10">DSM 21226</strain>
    </source>
</reference>
<keyword evidence="4 8" id="KW-0560">Oxidoreductase</keyword>
<name>A0A7Y9UCH2_9BURK</name>
<evidence type="ECO:0000256" key="7">
    <source>
        <dbReference type="PIRSR" id="PIRSR602401-1"/>
    </source>
</evidence>
<dbReference type="EMBL" id="JACCFH010000001">
    <property type="protein sequence ID" value="NYG33569.1"/>
    <property type="molecule type" value="Genomic_DNA"/>
</dbReference>
<keyword evidence="6 8" id="KW-0503">Monooxygenase</keyword>
<evidence type="ECO:0000256" key="8">
    <source>
        <dbReference type="RuleBase" id="RU000461"/>
    </source>
</evidence>
<evidence type="ECO:0000256" key="1">
    <source>
        <dbReference type="ARBA" id="ARBA00010617"/>
    </source>
</evidence>
<dbReference type="PROSITE" id="PS00086">
    <property type="entry name" value="CYTOCHROME_P450"/>
    <property type="match status" value="1"/>
</dbReference>
<organism evidence="9 10">
    <name type="scientific">Sphaerotilus montanus</name>
    <dbReference type="NCBI Taxonomy" id="522889"/>
    <lineage>
        <taxon>Bacteria</taxon>
        <taxon>Pseudomonadati</taxon>
        <taxon>Pseudomonadota</taxon>
        <taxon>Betaproteobacteria</taxon>
        <taxon>Burkholderiales</taxon>
        <taxon>Sphaerotilaceae</taxon>
        <taxon>Sphaerotilus</taxon>
    </lineage>
</organism>
<dbReference type="PANTHER" id="PTHR24291:SF50">
    <property type="entry name" value="BIFUNCTIONAL ALBAFLAVENONE MONOOXYGENASE_TERPENE SYNTHASE"/>
    <property type="match status" value="1"/>
</dbReference>
<dbReference type="InterPro" id="IPR050196">
    <property type="entry name" value="Cytochrome_P450_Monoox"/>
</dbReference>
<dbReference type="PRINTS" id="PR00385">
    <property type="entry name" value="P450"/>
</dbReference>
<accession>A0A7Y9UCH2</accession>
<dbReference type="PANTHER" id="PTHR24291">
    <property type="entry name" value="CYTOCHROME P450 FAMILY 4"/>
    <property type="match status" value="1"/>
</dbReference>
<protein>
    <submittedName>
        <fullName evidence="9">Cytochrome P450</fullName>
    </submittedName>
</protein>
<evidence type="ECO:0000313" key="10">
    <source>
        <dbReference type="Proteomes" id="UP000518288"/>
    </source>
</evidence>
<dbReference type="InterPro" id="IPR036396">
    <property type="entry name" value="Cyt_P450_sf"/>
</dbReference>